<evidence type="ECO:0000259" key="2">
    <source>
        <dbReference type="Pfam" id="PF02579"/>
    </source>
</evidence>
<dbReference type="OrthoDB" id="25911at2157"/>
<dbReference type="Pfam" id="PF02579">
    <property type="entry name" value="Nitro_FeMo-Co"/>
    <property type="match status" value="1"/>
</dbReference>
<feature type="compositionally biased region" description="Gly residues" evidence="1">
    <location>
        <begin position="126"/>
        <end position="141"/>
    </location>
</feature>
<dbReference type="RefSeq" id="WP_015590029.1">
    <property type="nucleotide sequence ID" value="NC_021169.1"/>
</dbReference>
<dbReference type="eggNOG" id="arCOG02734">
    <property type="taxonomic scope" value="Archaea"/>
</dbReference>
<dbReference type="EMBL" id="CP005290">
    <property type="protein sequence ID" value="AGK60430.1"/>
    <property type="molecule type" value="Genomic_DNA"/>
</dbReference>
<dbReference type="Gene3D" id="3.30.420.130">
    <property type="entry name" value="Dinitrogenase iron-molybdenum cofactor biosynthesis domain"/>
    <property type="match status" value="1"/>
</dbReference>
<dbReference type="SUPFAM" id="SSF53146">
    <property type="entry name" value="Nitrogenase accessory factor-like"/>
    <property type="match status" value="1"/>
</dbReference>
<dbReference type="PANTHER" id="PTHR42983">
    <property type="entry name" value="DINITROGENASE IRON-MOLYBDENUM COFACTOR PROTEIN-RELATED"/>
    <property type="match status" value="1"/>
</dbReference>
<evidence type="ECO:0000313" key="3">
    <source>
        <dbReference type="EMBL" id="AGK60430.1"/>
    </source>
</evidence>
<dbReference type="KEGG" id="ast:Asulf_00403"/>
<dbReference type="STRING" id="387631.Asulf_00403"/>
<dbReference type="PANTHER" id="PTHR42983:SF1">
    <property type="entry name" value="IRON-MOLYBDENUM PROTEIN"/>
    <property type="match status" value="1"/>
</dbReference>
<feature type="domain" description="Dinitrogenase iron-molybdenum cofactor biosynthesis" evidence="2">
    <location>
        <begin position="13"/>
        <end position="107"/>
    </location>
</feature>
<protein>
    <recommendedName>
        <fullName evidence="2">Dinitrogenase iron-molybdenum cofactor biosynthesis domain-containing protein</fullName>
    </recommendedName>
</protein>
<name>N0BJW9_9EURY</name>
<sequence length="141" mass="14787">MKIAATTSKGGLEDNVTPQFGRTEKFTIVDFDKEMKEIKAVEVVDNKAKSQPSGAGIAASQLIIDLGVEILLTGKIGPKAMKVLKSAGVKVYNAEGMNVKYAVDAFTKGELEEIKTGSMGPKQGKAGRGGRGGKGRSGGWN</sequence>
<dbReference type="HOGENOM" id="CLU_104194_0_1_2"/>
<dbReference type="Proteomes" id="UP000013307">
    <property type="component" value="Chromosome"/>
</dbReference>
<dbReference type="AlphaFoldDB" id="N0BJW9"/>
<dbReference type="InterPro" id="IPR003731">
    <property type="entry name" value="Di-Nase_FeMo-co_biosynth"/>
</dbReference>
<reference evidence="3 4" key="1">
    <citation type="journal article" date="2013" name="Genome Announc.">
        <title>Complete Genome Sequence of the Thermophilic and Facultatively Chemolithoautotrophic Sulfate Reducer Archaeoglobus sulfaticallidus Strain PM70-1T.</title>
        <authorList>
            <person name="Stokke R."/>
            <person name="Hocking W.P."/>
            <person name="Steinsbu B.O."/>
            <person name="Steen I.H."/>
        </authorList>
    </citation>
    <scope>NUCLEOTIDE SEQUENCE [LARGE SCALE GENOMIC DNA]</scope>
    <source>
        <strain evidence="3">PM70-1</strain>
    </source>
</reference>
<dbReference type="InterPro" id="IPR033913">
    <property type="entry name" value="MTH1175_dom"/>
</dbReference>
<dbReference type="GeneID" id="15392049"/>
<gene>
    <name evidence="3" type="ORF">Asulf_00403</name>
</gene>
<proteinExistence type="predicted"/>
<organism evidence="3 4">
    <name type="scientific">Archaeoglobus sulfaticallidus PM70-1</name>
    <dbReference type="NCBI Taxonomy" id="387631"/>
    <lineage>
        <taxon>Archaea</taxon>
        <taxon>Methanobacteriati</taxon>
        <taxon>Methanobacteriota</taxon>
        <taxon>Archaeoglobi</taxon>
        <taxon>Archaeoglobales</taxon>
        <taxon>Archaeoglobaceae</taxon>
        <taxon>Archaeoglobus</taxon>
    </lineage>
</organism>
<evidence type="ECO:0000256" key="1">
    <source>
        <dbReference type="SAM" id="MobiDB-lite"/>
    </source>
</evidence>
<accession>N0BJW9</accession>
<dbReference type="InterPro" id="IPR036105">
    <property type="entry name" value="DiNase_FeMo-co_biosyn_sf"/>
</dbReference>
<dbReference type="CDD" id="cd00851">
    <property type="entry name" value="MTH1175"/>
    <property type="match status" value="1"/>
</dbReference>
<keyword evidence="4" id="KW-1185">Reference proteome</keyword>
<feature type="region of interest" description="Disordered" evidence="1">
    <location>
        <begin position="114"/>
        <end position="141"/>
    </location>
</feature>
<evidence type="ECO:0000313" key="4">
    <source>
        <dbReference type="Proteomes" id="UP000013307"/>
    </source>
</evidence>